<evidence type="ECO:0000313" key="10">
    <source>
        <dbReference type="EMBL" id="EDO18136.1"/>
    </source>
</evidence>
<dbReference type="Proteomes" id="UP000000267">
    <property type="component" value="Unassembled WGS sequence"/>
</dbReference>
<dbReference type="STRING" id="436907.A7THX4"/>
<evidence type="ECO:0000259" key="9">
    <source>
        <dbReference type="PROSITE" id="PS50157"/>
    </source>
</evidence>
<dbReference type="InterPro" id="IPR036236">
    <property type="entry name" value="Znf_C2H2_sf"/>
</dbReference>
<evidence type="ECO:0000256" key="2">
    <source>
        <dbReference type="ARBA" id="ARBA00022491"/>
    </source>
</evidence>
<keyword evidence="6" id="KW-0862">Zinc</keyword>
<evidence type="ECO:0000256" key="3">
    <source>
        <dbReference type="ARBA" id="ARBA00022723"/>
    </source>
</evidence>
<dbReference type="GO" id="GO:0005634">
    <property type="term" value="C:nucleus"/>
    <property type="evidence" value="ECO:0007669"/>
    <property type="project" value="UniProtKB-SubCell"/>
</dbReference>
<dbReference type="PROSITE" id="PS50157">
    <property type="entry name" value="ZINC_FINGER_C2H2_2"/>
    <property type="match status" value="2"/>
</dbReference>
<organism evidence="11">
    <name type="scientific">Vanderwaltozyma polyspora (strain ATCC 22028 / DSM 70294 / BCRC 21397 / CBS 2163 / NBRC 10782 / NRRL Y-8283 / UCD 57-17)</name>
    <name type="common">Kluyveromyces polysporus</name>
    <dbReference type="NCBI Taxonomy" id="436907"/>
    <lineage>
        <taxon>Eukaryota</taxon>
        <taxon>Fungi</taxon>
        <taxon>Dikarya</taxon>
        <taxon>Ascomycota</taxon>
        <taxon>Saccharomycotina</taxon>
        <taxon>Saccharomycetes</taxon>
        <taxon>Saccharomycetales</taxon>
        <taxon>Saccharomycetaceae</taxon>
        <taxon>Vanderwaltozyma</taxon>
    </lineage>
</organism>
<dbReference type="FunCoup" id="A7THX4">
    <property type="interactions" value="11"/>
</dbReference>
<dbReference type="Gene3D" id="3.30.160.60">
    <property type="entry name" value="Classic Zinc Finger"/>
    <property type="match status" value="2"/>
</dbReference>
<dbReference type="FunFam" id="3.30.160.60:FF:000483">
    <property type="entry name" value="Zinc finger protein 423"/>
    <property type="match status" value="1"/>
</dbReference>
<evidence type="ECO:0000313" key="11">
    <source>
        <dbReference type="Proteomes" id="UP000000267"/>
    </source>
</evidence>
<dbReference type="Pfam" id="PF00096">
    <property type="entry name" value="zf-C2H2"/>
    <property type="match status" value="2"/>
</dbReference>
<name>A7THX4_VANPO</name>
<dbReference type="AlphaFoldDB" id="A7THX4"/>
<evidence type="ECO:0000256" key="4">
    <source>
        <dbReference type="ARBA" id="ARBA00022737"/>
    </source>
</evidence>
<dbReference type="RefSeq" id="XP_001645994.1">
    <property type="nucleotide sequence ID" value="XM_001645944.1"/>
</dbReference>
<evidence type="ECO:0000256" key="7">
    <source>
        <dbReference type="ARBA" id="ARBA00023242"/>
    </source>
</evidence>
<dbReference type="InterPro" id="IPR051059">
    <property type="entry name" value="VerF-like"/>
</dbReference>
<dbReference type="FunFam" id="3.30.160.60:FF:000100">
    <property type="entry name" value="Zinc finger 45-like"/>
    <property type="match status" value="1"/>
</dbReference>
<dbReference type="KEGG" id="vpo:Kpol_1031p42"/>
<keyword evidence="7" id="KW-0539">Nucleus</keyword>
<dbReference type="GO" id="GO:0000785">
    <property type="term" value="C:chromatin"/>
    <property type="evidence" value="ECO:0007669"/>
    <property type="project" value="TreeGrafter"/>
</dbReference>
<proteinExistence type="predicted"/>
<evidence type="ECO:0000256" key="6">
    <source>
        <dbReference type="ARBA" id="ARBA00022833"/>
    </source>
</evidence>
<comment type="subcellular location">
    <subcellularLocation>
        <location evidence="1">Nucleus</location>
    </subcellularLocation>
</comment>
<dbReference type="GeneID" id="5546408"/>
<sequence>MALTRVDSKDTLFNFNFYNQNEQQFNLQLLPKEIDSHNGNSLGTTNISNDLTGNTLMSTPEPEPEAIDPRRLSISGYHFDKPHYYEYEFLNRDGDGRINDLFETDISLDTRFKLTEDEISSTRKVMNYFKLNIFSTNSNSQSMFDEQAVFKKRYFWNRNKKSKNDSDDINKHMLDIDNFDNDMHAYDFNDLDDDMSIDANLLISPAQLNTNLDKTSVENESSIISDNSVYLHNYEYNSYESNDFSISRDSKLSSPPQTVLSDDDQMEIHDELNKITTMPKRIGTLPKTRGRKPSPILDPLKLFACEHCDRRFKRQEHLKRHVRSLHMGEKPFSCHICEKKFSRSDNLNQHIKTHSNFHK</sequence>
<dbReference type="PhylomeDB" id="A7THX4"/>
<dbReference type="InterPro" id="IPR013087">
    <property type="entry name" value="Znf_C2H2_type"/>
</dbReference>
<keyword evidence="5 8" id="KW-0863">Zinc-finger</keyword>
<keyword evidence="11" id="KW-1185">Reference proteome</keyword>
<dbReference type="OMA" id="DNDMHAY"/>
<evidence type="ECO:0000256" key="1">
    <source>
        <dbReference type="ARBA" id="ARBA00004123"/>
    </source>
</evidence>
<feature type="domain" description="C2H2-type" evidence="9">
    <location>
        <begin position="332"/>
        <end position="359"/>
    </location>
</feature>
<gene>
    <name evidence="10" type="ORF">Kpol_1031p42</name>
</gene>
<dbReference type="PROSITE" id="PS00028">
    <property type="entry name" value="ZINC_FINGER_C2H2_1"/>
    <property type="match status" value="2"/>
</dbReference>
<evidence type="ECO:0000256" key="8">
    <source>
        <dbReference type="PROSITE-ProRule" id="PRU00042"/>
    </source>
</evidence>
<dbReference type="InParanoid" id="A7THX4"/>
<dbReference type="OrthoDB" id="654211at2759"/>
<reference evidence="10 11" key="1">
    <citation type="journal article" date="2007" name="Proc. Natl. Acad. Sci. U.S.A.">
        <title>Independent sorting-out of thousands of duplicated gene pairs in two yeast species descended from a whole-genome duplication.</title>
        <authorList>
            <person name="Scannell D.R."/>
            <person name="Frank A.C."/>
            <person name="Conant G.C."/>
            <person name="Byrne K.P."/>
            <person name="Woolfit M."/>
            <person name="Wolfe K.H."/>
        </authorList>
    </citation>
    <scope>NUCLEOTIDE SEQUENCE [LARGE SCALE GENOMIC DNA]</scope>
    <source>
        <strain evidence="11">ATCC 22028 / DSM 70294 / BCRC 21397 / CBS 2163 / NBRC 10782 / NRRL Y-8283 / UCD 57-17</strain>
    </source>
</reference>
<dbReference type="GO" id="GO:0000978">
    <property type="term" value="F:RNA polymerase II cis-regulatory region sequence-specific DNA binding"/>
    <property type="evidence" value="ECO:0007669"/>
    <property type="project" value="InterPro"/>
</dbReference>
<dbReference type="GO" id="GO:0000981">
    <property type="term" value="F:DNA-binding transcription factor activity, RNA polymerase II-specific"/>
    <property type="evidence" value="ECO:0007669"/>
    <property type="project" value="InterPro"/>
</dbReference>
<keyword evidence="3" id="KW-0479">Metal-binding</keyword>
<evidence type="ECO:0000256" key="5">
    <source>
        <dbReference type="ARBA" id="ARBA00022771"/>
    </source>
</evidence>
<dbReference type="PANTHER" id="PTHR40626">
    <property type="entry name" value="MIP31509P"/>
    <property type="match status" value="1"/>
</dbReference>
<dbReference type="eggNOG" id="KOG1721">
    <property type="taxonomic scope" value="Eukaryota"/>
</dbReference>
<feature type="domain" description="C2H2-type" evidence="9">
    <location>
        <begin position="303"/>
        <end position="331"/>
    </location>
</feature>
<dbReference type="SUPFAM" id="SSF57667">
    <property type="entry name" value="beta-beta-alpha zinc fingers"/>
    <property type="match status" value="1"/>
</dbReference>
<keyword evidence="4" id="KW-0677">Repeat</keyword>
<dbReference type="GO" id="GO:0008270">
    <property type="term" value="F:zinc ion binding"/>
    <property type="evidence" value="ECO:0007669"/>
    <property type="project" value="UniProtKB-KW"/>
</dbReference>
<dbReference type="PANTHER" id="PTHR40626:SF32">
    <property type="entry name" value="ZINC FINGER PROTEIN RST2"/>
    <property type="match status" value="1"/>
</dbReference>
<dbReference type="SMART" id="SM00355">
    <property type="entry name" value="ZnF_C2H2"/>
    <property type="match status" value="2"/>
</dbReference>
<accession>A7THX4</accession>
<protein>
    <recommendedName>
        <fullName evidence="9">C2H2-type domain-containing protein</fullName>
    </recommendedName>
</protein>
<dbReference type="EMBL" id="DS480393">
    <property type="protein sequence ID" value="EDO18136.1"/>
    <property type="molecule type" value="Genomic_DNA"/>
</dbReference>
<dbReference type="HOGENOM" id="CLU_034389_1_0_1"/>
<keyword evidence="2" id="KW-0678">Repressor</keyword>